<proteinExistence type="predicted"/>
<dbReference type="AlphaFoldDB" id="A0A0A2G4K4"/>
<accession>A0A0A2G4K4</accession>
<dbReference type="eggNOG" id="ENOG50312TN">
    <property type="taxonomic scope" value="Bacteria"/>
</dbReference>
<gene>
    <name evidence="2" type="ORF">HQ36_08125</name>
</gene>
<dbReference type="RefSeq" id="WP_025843137.1">
    <property type="nucleotide sequence ID" value="NZ_JQZW01000015.1"/>
</dbReference>
<dbReference type="EMBL" id="JQZW01000015">
    <property type="protein sequence ID" value="KGN97295.1"/>
    <property type="molecule type" value="Genomic_DNA"/>
</dbReference>
<dbReference type="Proteomes" id="UP000030134">
    <property type="component" value="Unassembled WGS sequence"/>
</dbReference>
<feature type="signal peptide" evidence="1">
    <location>
        <begin position="1"/>
        <end position="24"/>
    </location>
</feature>
<name>A0A0A2G4K4_9PORP</name>
<keyword evidence="1" id="KW-0732">Signal</keyword>
<reference evidence="2 3" key="1">
    <citation type="submission" date="2014-08" db="EMBL/GenBank/DDBJ databases">
        <title>Porphyromonas gingivicanis strain:COT-022_OH1391 Genome sequencing.</title>
        <authorList>
            <person name="Wallis C."/>
            <person name="Deusch O."/>
            <person name="O'Flynn C."/>
            <person name="Davis I."/>
            <person name="Jospin G."/>
            <person name="Darling A.E."/>
            <person name="Coil D.A."/>
            <person name="Alexiev A."/>
            <person name="Horsfall A."/>
            <person name="Kirkwood N."/>
            <person name="Harris S."/>
            <person name="Eisen J.A."/>
        </authorList>
    </citation>
    <scope>NUCLEOTIDE SEQUENCE [LARGE SCALE GENOMIC DNA]</scope>
    <source>
        <strain evidence="3">COT-022 OH1391</strain>
    </source>
</reference>
<evidence type="ECO:0000256" key="1">
    <source>
        <dbReference type="SAM" id="SignalP"/>
    </source>
</evidence>
<protein>
    <recommendedName>
        <fullName evidence="4">Lipoprotein</fullName>
    </recommendedName>
</protein>
<dbReference type="STRING" id="266762.HQ36_08125"/>
<sequence length="230" mass="26237">MNRKHLASLLWGSLFSLLFLACKAPEVKNHVEERGHEFPWSIEVLFTPGTAQDTTTLYAERFTPSGGETLSYTITTDDSDGTIRKPEPIRLAKNQWYKVNINFYNKAKVRLNAQYLTPEQASMHQFFFVCTRLKNTSQKYPSKIASQVIYKYMDVAPSGGERQPIGFEGVLRLKEELAYTDFNLRTQLVHVVPPATKKSKEGSYYPFDEPGEHLLGVTDIDLQIPIIVQE</sequence>
<evidence type="ECO:0008006" key="4">
    <source>
        <dbReference type="Google" id="ProtNLM"/>
    </source>
</evidence>
<dbReference type="OrthoDB" id="1014446at2"/>
<evidence type="ECO:0000313" key="2">
    <source>
        <dbReference type="EMBL" id="KGN97295.1"/>
    </source>
</evidence>
<dbReference type="PROSITE" id="PS51257">
    <property type="entry name" value="PROKAR_LIPOPROTEIN"/>
    <property type="match status" value="1"/>
</dbReference>
<comment type="caution">
    <text evidence="2">The sequence shown here is derived from an EMBL/GenBank/DDBJ whole genome shotgun (WGS) entry which is preliminary data.</text>
</comment>
<evidence type="ECO:0000313" key="3">
    <source>
        <dbReference type="Proteomes" id="UP000030134"/>
    </source>
</evidence>
<feature type="chain" id="PRO_5001987621" description="Lipoprotein" evidence="1">
    <location>
        <begin position="25"/>
        <end position="230"/>
    </location>
</feature>
<organism evidence="2 3">
    <name type="scientific">Porphyromonas gingivicanis</name>
    <dbReference type="NCBI Taxonomy" id="266762"/>
    <lineage>
        <taxon>Bacteria</taxon>
        <taxon>Pseudomonadati</taxon>
        <taxon>Bacteroidota</taxon>
        <taxon>Bacteroidia</taxon>
        <taxon>Bacteroidales</taxon>
        <taxon>Porphyromonadaceae</taxon>
        <taxon>Porphyromonas</taxon>
    </lineage>
</organism>
<keyword evidence="3" id="KW-1185">Reference proteome</keyword>